<reference evidence="2" key="1">
    <citation type="submission" date="2021-02" db="EMBL/GenBank/DDBJ databases">
        <title>Fulvivirga sp. S481 isolated from sea water.</title>
        <authorList>
            <person name="Bae S.S."/>
            <person name="Baek K."/>
        </authorList>
    </citation>
    <scope>NUCLEOTIDE SEQUENCE</scope>
    <source>
        <strain evidence="2">S481</strain>
    </source>
</reference>
<protein>
    <submittedName>
        <fullName evidence="2">VOC family protein</fullName>
    </submittedName>
</protein>
<name>A0A975A117_9BACT</name>
<dbReference type="Gene3D" id="3.10.180.10">
    <property type="entry name" value="2,3-Dihydroxybiphenyl 1,2-Dioxygenase, domain 1"/>
    <property type="match status" value="1"/>
</dbReference>
<dbReference type="AlphaFoldDB" id="A0A975A117"/>
<dbReference type="Proteomes" id="UP000662783">
    <property type="component" value="Chromosome"/>
</dbReference>
<feature type="domain" description="VOC" evidence="1">
    <location>
        <begin position="7"/>
        <end position="128"/>
    </location>
</feature>
<dbReference type="InterPro" id="IPR037523">
    <property type="entry name" value="VOC_core"/>
</dbReference>
<dbReference type="InterPro" id="IPR029068">
    <property type="entry name" value="Glyas_Bleomycin-R_OHBP_Dase"/>
</dbReference>
<dbReference type="Pfam" id="PF00903">
    <property type="entry name" value="Glyoxalase"/>
    <property type="match status" value="1"/>
</dbReference>
<dbReference type="SUPFAM" id="SSF54593">
    <property type="entry name" value="Glyoxalase/Bleomycin resistance protein/Dihydroxybiphenyl dioxygenase"/>
    <property type="match status" value="1"/>
</dbReference>
<dbReference type="PANTHER" id="PTHR33993:SF2">
    <property type="entry name" value="VOC DOMAIN-CONTAINING PROTEIN"/>
    <property type="match status" value="1"/>
</dbReference>
<dbReference type="EMBL" id="CP070608">
    <property type="protein sequence ID" value="QSE97047.1"/>
    <property type="molecule type" value="Genomic_DNA"/>
</dbReference>
<evidence type="ECO:0000259" key="1">
    <source>
        <dbReference type="PROSITE" id="PS51819"/>
    </source>
</evidence>
<gene>
    <name evidence="2" type="ORF">JR347_15845</name>
</gene>
<sequence>MELESNVVGWFEVPVNDMPRAIKFYEKVFDFKIERHEMGELDMGWFPSNHKAGGAMGSLVKHPDFYTPSHEGPLVYFTAHSGDLNNELKRIEPAGGKVLMPKKLITEDIGYMAIFEDTEGNRVALHSRA</sequence>
<organism evidence="2 3">
    <name type="scientific">Fulvivirga lutea</name>
    <dbReference type="NCBI Taxonomy" id="2810512"/>
    <lineage>
        <taxon>Bacteria</taxon>
        <taxon>Pseudomonadati</taxon>
        <taxon>Bacteroidota</taxon>
        <taxon>Cytophagia</taxon>
        <taxon>Cytophagales</taxon>
        <taxon>Fulvivirgaceae</taxon>
        <taxon>Fulvivirga</taxon>
    </lineage>
</organism>
<evidence type="ECO:0000313" key="2">
    <source>
        <dbReference type="EMBL" id="QSE97047.1"/>
    </source>
</evidence>
<dbReference type="PANTHER" id="PTHR33993">
    <property type="entry name" value="GLYOXALASE-RELATED"/>
    <property type="match status" value="1"/>
</dbReference>
<dbReference type="KEGG" id="fuv:JR347_15845"/>
<keyword evidence="3" id="KW-1185">Reference proteome</keyword>
<dbReference type="InterPro" id="IPR004360">
    <property type="entry name" value="Glyas_Fos-R_dOase_dom"/>
</dbReference>
<dbReference type="PROSITE" id="PS51819">
    <property type="entry name" value="VOC"/>
    <property type="match status" value="1"/>
</dbReference>
<accession>A0A975A117</accession>
<evidence type="ECO:0000313" key="3">
    <source>
        <dbReference type="Proteomes" id="UP000662783"/>
    </source>
</evidence>
<dbReference type="RefSeq" id="WP_205721560.1">
    <property type="nucleotide sequence ID" value="NZ_CP070608.1"/>
</dbReference>
<proteinExistence type="predicted"/>
<dbReference type="InterPro" id="IPR052164">
    <property type="entry name" value="Anthracycline_SecMetBiosynth"/>
</dbReference>
<dbReference type="CDD" id="cd07247">
    <property type="entry name" value="SgaA_N_like"/>
    <property type="match status" value="1"/>
</dbReference>